<dbReference type="InterPro" id="IPR001775">
    <property type="entry name" value="GspD/PilQ"/>
</dbReference>
<gene>
    <name evidence="5" type="primary">sctC_4</name>
    <name evidence="5" type="ORF">LMG32289_04332</name>
</gene>
<dbReference type="InterPro" id="IPR050810">
    <property type="entry name" value="Bact_Secretion_Sys_Channel"/>
</dbReference>
<evidence type="ECO:0000259" key="3">
    <source>
        <dbReference type="Pfam" id="PF00263"/>
    </source>
</evidence>
<organism evidence="5 6">
    <name type="scientific">Cupriavidus pampae</name>
    <dbReference type="NCBI Taxonomy" id="659251"/>
    <lineage>
        <taxon>Bacteria</taxon>
        <taxon>Pseudomonadati</taxon>
        <taxon>Pseudomonadota</taxon>
        <taxon>Betaproteobacteria</taxon>
        <taxon>Burkholderiales</taxon>
        <taxon>Burkholderiaceae</taxon>
        <taxon>Cupriavidus</taxon>
    </lineage>
</organism>
<dbReference type="Pfam" id="PF00263">
    <property type="entry name" value="Secretin"/>
    <property type="match status" value="1"/>
</dbReference>
<dbReference type="InterPro" id="IPR004846">
    <property type="entry name" value="T2SS/T3SS_dom"/>
</dbReference>
<feature type="domain" description="Type II/III secretion system secretin-like" evidence="3">
    <location>
        <begin position="349"/>
        <end position="517"/>
    </location>
</feature>
<keyword evidence="6" id="KW-1185">Reference proteome</keyword>
<evidence type="ECO:0000256" key="2">
    <source>
        <dbReference type="SAM" id="SignalP"/>
    </source>
</evidence>
<accession>A0ABM8XGP1</accession>
<dbReference type="EMBL" id="CAJZAG010000008">
    <property type="protein sequence ID" value="CAG9179343.1"/>
    <property type="molecule type" value="Genomic_DNA"/>
</dbReference>
<dbReference type="Pfam" id="PF13629">
    <property type="entry name" value="T2SS-T3SS_pil_N"/>
    <property type="match status" value="1"/>
</dbReference>
<comment type="caution">
    <text evidence="5">The sequence shown here is derived from an EMBL/GenBank/DDBJ whole genome shotgun (WGS) entry which is preliminary data.</text>
</comment>
<evidence type="ECO:0000256" key="1">
    <source>
        <dbReference type="RuleBase" id="RU004003"/>
    </source>
</evidence>
<dbReference type="PANTHER" id="PTHR30332">
    <property type="entry name" value="PROBABLE GENERAL SECRETION PATHWAY PROTEIN D"/>
    <property type="match status" value="1"/>
</dbReference>
<name>A0ABM8XGP1_9BURK</name>
<evidence type="ECO:0000313" key="6">
    <source>
        <dbReference type="Proteomes" id="UP000706525"/>
    </source>
</evidence>
<keyword evidence="2" id="KW-0732">Signal</keyword>
<evidence type="ECO:0000259" key="4">
    <source>
        <dbReference type="Pfam" id="PF13629"/>
    </source>
</evidence>
<reference evidence="5 6" key="1">
    <citation type="submission" date="2021-08" db="EMBL/GenBank/DDBJ databases">
        <authorList>
            <person name="Peeters C."/>
        </authorList>
    </citation>
    <scope>NUCLEOTIDE SEQUENCE [LARGE SCALE GENOMIC DNA]</scope>
    <source>
        <strain evidence="5 6">LMG 32289</strain>
    </source>
</reference>
<protein>
    <submittedName>
        <fullName evidence="5">Type 3 secretion system secretin</fullName>
    </submittedName>
</protein>
<sequence>MKASQMPARTTHRPCMHRVLRTTTLASLAFVSVWLASEQVQAAEDAAAAQPTRIAATGPIQLTIGAAAAPQAPADGSISRGPNCAGAAAQPEQVTVPIGKSRMLPLPEPVRTRTLGNPSVVQAMLVSPQTLYLLGLDVGTTNMIVQGRSGRCTVIDVTVGADPAGLQSALHSLLPQARGVRVSAAADSLVLSGNVPDAIVAQQIMDIANAFVTRQSRSPLQAPPQAMGTPAPTPGMPGMPMMPTMAMGGVMTPMANNLAATSNGGMPVRSPRIINMLSVDAPQQVMLEVKVAEVSKTLIDQLGAAANLQGAFGSWQFGLLANFLSGGAGAITGAKNNNLPFQFAIDAQKGDSLVKILAEPNLMAISGQEASFLAGGKVFIPVPQSTFGGVTSIVLQEETFGVGLRFTPTVLANGRINLKVAPEVSELSPTGVALTAPNLSGSTILPLINTRRASTTLQVMDGQSFAIGGLIKSNVTGSLKGLPGAGELPILGNLFRSTNFQQDRSELMFVVTPRLVKPLPANYPLPTDSFGPVTPGEVFINGNMEGHPRTPPMVVPPPAQMPTAAPTTGMPAPMPAPGSAPAPITSIAPPVTVSTVAEPAVTATPLAPLPSAPVSPPMSPPVIGGFTPTAALPPNSPSTMVAGGTQ</sequence>
<feature type="chain" id="PRO_5045861613" evidence="2">
    <location>
        <begin position="43"/>
        <end position="646"/>
    </location>
</feature>
<dbReference type="PANTHER" id="PTHR30332:SF17">
    <property type="entry name" value="TYPE IV PILIATION SYSTEM PROTEIN DR_0774-RELATED"/>
    <property type="match status" value="1"/>
</dbReference>
<dbReference type="RefSeq" id="WP_377741021.1">
    <property type="nucleotide sequence ID" value="NZ_CAJZAG010000008.1"/>
</dbReference>
<feature type="domain" description="Pilus formation protein N-terminal" evidence="4">
    <location>
        <begin position="90"/>
        <end position="159"/>
    </location>
</feature>
<dbReference type="Proteomes" id="UP000706525">
    <property type="component" value="Unassembled WGS sequence"/>
</dbReference>
<evidence type="ECO:0000313" key="5">
    <source>
        <dbReference type="EMBL" id="CAG9179343.1"/>
    </source>
</evidence>
<dbReference type="PRINTS" id="PR00811">
    <property type="entry name" value="BCTERIALGSPD"/>
</dbReference>
<dbReference type="InterPro" id="IPR032789">
    <property type="entry name" value="T2SS-T3SS_pil_N"/>
</dbReference>
<feature type="signal peptide" evidence="2">
    <location>
        <begin position="1"/>
        <end position="42"/>
    </location>
</feature>
<proteinExistence type="inferred from homology"/>
<comment type="similarity">
    <text evidence="1">Belongs to the bacterial secretin family.</text>
</comment>